<keyword evidence="4" id="KW-1185">Reference proteome</keyword>
<accession>A0ABV5GIS2</accession>
<protein>
    <submittedName>
        <fullName evidence="3">PKD domain-containing protein</fullName>
    </submittedName>
</protein>
<feature type="transmembrane region" description="Helical" evidence="1">
    <location>
        <begin position="12"/>
        <end position="36"/>
    </location>
</feature>
<evidence type="ECO:0000256" key="1">
    <source>
        <dbReference type="SAM" id="Phobius"/>
    </source>
</evidence>
<comment type="caution">
    <text evidence="3">The sequence shown here is derived from an EMBL/GenBank/DDBJ whole genome shotgun (WGS) entry which is preliminary data.</text>
</comment>
<gene>
    <name evidence="3" type="ORF">ACFFVF_02005</name>
</gene>
<dbReference type="EMBL" id="JBHMEY010000005">
    <property type="protein sequence ID" value="MFB9095276.1"/>
    <property type="molecule type" value="Genomic_DNA"/>
</dbReference>
<evidence type="ECO:0000259" key="2">
    <source>
        <dbReference type="PROSITE" id="PS50093"/>
    </source>
</evidence>
<reference evidence="3 4" key="1">
    <citation type="submission" date="2024-09" db="EMBL/GenBank/DDBJ databases">
        <authorList>
            <person name="Sun Q."/>
            <person name="Mori K."/>
        </authorList>
    </citation>
    <scope>NUCLEOTIDE SEQUENCE [LARGE SCALE GENOMIC DNA]</scope>
    <source>
        <strain evidence="3 4">CECT 7955</strain>
    </source>
</reference>
<name>A0ABV5GIS2_9FLAO</name>
<organism evidence="3 4">
    <name type="scientific">Flavobacterium jumunjinense</name>
    <dbReference type="NCBI Taxonomy" id="998845"/>
    <lineage>
        <taxon>Bacteria</taxon>
        <taxon>Pseudomonadati</taxon>
        <taxon>Bacteroidota</taxon>
        <taxon>Flavobacteriia</taxon>
        <taxon>Flavobacteriales</taxon>
        <taxon>Flavobacteriaceae</taxon>
        <taxon>Flavobacterium</taxon>
    </lineage>
</organism>
<dbReference type="InterPro" id="IPR035986">
    <property type="entry name" value="PKD_dom_sf"/>
</dbReference>
<dbReference type="InterPro" id="IPR022409">
    <property type="entry name" value="PKD/Chitinase_dom"/>
</dbReference>
<dbReference type="RefSeq" id="WP_236457323.1">
    <property type="nucleotide sequence ID" value="NZ_CP091285.1"/>
</dbReference>
<dbReference type="SUPFAM" id="SSF49299">
    <property type="entry name" value="PKD domain"/>
    <property type="match status" value="2"/>
</dbReference>
<proteinExistence type="predicted"/>
<keyword evidence="1" id="KW-0812">Transmembrane</keyword>
<dbReference type="InterPro" id="IPR013783">
    <property type="entry name" value="Ig-like_fold"/>
</dbReference>
<keyword evidence="1" id="KW-0472">Membrane</keyword>
<sequence>MGMFVFGKLKGYFDIKVVLVFLSVFLLSSFVIIINLNNDEECRVREFKVEATSLEVGELIIFSDVSQNAHSWRWYFGDNSQISFRSKVGHIFMKEGEYLIRLIVNNECSIEKLVTIVPKKNAIDNSKMPVFSVASHVLEGEKIDFEDRTEGAKSWEWRFGESGKVDSFDEKCSYMFTSPGVKSISLIVNNDYKHVTVKEIFVVPKKEEKIKIEKYKSDIPHNPFQNIPDAPPEDVNAPVKVSKGPEIGGTDDGKLESLLESVAKGKTSYDNFLKHFCKYNLPIVIYKDAKTSTLREFFNAVKKKGDRVKDVRIQKDTEDCIRVINVDKKHKHYF</sequence>
<keyword evidence="1" id="KW-1133">Transmembrane helix</keyword>
<dbReference type="PROSITE" id="PS50093">
    <property type="entry name" value="PKD"/>
    <property type="match status" value="2"/>
</dbReference>
<dbReference type="CDD" id="cd00146">
    <property type="entry name" value="PKD"/>
    <property type="match status" value="1"/>
</dbReference>
<dbReference type="InterPro" id="IPR000601">
    <property type="entry name" value="PKD_dom"/>
</dbReference>
<evidence type="ECO:0000313" key="4">
    <source>
        <dbReference type="Proteomes" id="UP001589607"/>
    </source>
</evidence>
<feature type="domain" description="PKD" evidence="2">
    <location>
        <begin position="71"/>
        <end position="106"/>
    </location>
</feature>
<dbReference type="Pfam" id="PF18911">
    <property type="entry name" value="PKD_4"/>
    <property type="match status" value="1"/>
</dbReference>
<feature type="domain" description="PKD" evidence="2">
    <location>
        <begin position="154"/>
        <end position="190"/>
    </location>
</feature>
<dbReference type="SMART" id="SM00089">
    <property type="entry name" value="PKD"/>
    <property type="match status" value="2"/>
</dbReference>
<dbReference type="Gene3D" id="2.60.40.10">
    <property type="entry name" value="Immunoglobulins"/>
    <property type="match status" value="2"/>
</dbReference>
<evidence type="ECO:0000313" key="3">
    <source>
        <dbReference type="EMBL" id="MFB9095276.1"/>
    </source>
</evidence>
<dbReference type="Proteomes" id="UP001589607">
    <property type="component" value="Unassembled WGS sequence"/>
</dbReference>